<reference evidence="2" key="1">
    <citation type="submission" date="2016-11" db="EMBL/GenBank/DDBJ databases">
        <title>Actinomyces gypaetusis sp. nov. isolated from Gypaetus barbatus in Qinghai Tibet Plateau China.</title>
        <authorList>
            <person name="Meng X."/>
        </authorList>
    </citation>
    <scope>NUCLEOTIDE SEQUENCE [LARGE SCALE GENOMIC DNA]</scope>
    <source>
        <strain evidence="2">DSM 15383</strain>
    </source>
</reference>
<dbReference type="InterPro" id="IPR007710">
    <property type="entry name" value="Nucleoside_deoxyribTrfase"/>
</dbReference>
<dbReference type="EMBL" id="MPDM01000008">
    <property type="protein sequence ID" value="OKL46704.1"/>
    <property type="molecule type" value="Genomic_DNA"/>
</dbReference>
<organism evidence="1 2">
    <name type="scientific">Boudabousia marimammalium</name>
    <dbReference type="NCBI Taxonomy" id="156892"/>
    <lineage>
        <taxon>Bacteria</taxon>
        <taxon>Bacillati</taxon>
        <taxon>Actinomycetota</taxon>
        <taxon>Actinomycetes</taxon>
        <taxon>Actinomycetales</taxon>
        <taxon>Actinomycetaceae</taxon>
        <taxon>Boudabousia</taxon>
    </lineage>
</organism>
<dbReference type="Gene3D" id="3.40.50.450">
    <property type="match status" value="1"/>
</dbReference>
<dbReference type="RefSeq" id="WP_075361991.1">
    <property type="nucleotide sequence ID" value="NZ_MPDM01000008.1"/>
</dbReference>
<dbReference type="Pfam" id="PF05014">
    <property type="entry name" value="Nuc_deoxyrib_tr"/>
    <property type="match status" value="1"/>
</dbReference>
<accession>A0A1Q5PKG0</accession>
<sequence length="163" mass="18135">MAFAYVAGNIMTYGNQCELARVEEILTEAGVDFYSPRLNKSINDKKAVTVEANNGLAERIVKADTDRIRQADIIVVIVDQGGIGTLVEIGQIFEMVSRGDKKRVFFTCSDIRRTDLPEQGDRRSFSLNQYLYGVILALTDGKGIQELDEIKEELKAIVEAENA</sequence>
<dbReference type="STRING" id="156892.BM477_07055"/>
<dbReference type="SUPFAM" id="SSF52309">
    <property type="entry name" value="N-(deoxy)ribosyltransferase-like"/>
    <property type="match status" value="1"/>
</dbReference>
<gene>
    <name evidence="1" type="ORF">BM477_07055</name>
</gene>
<evidence type="ECO:0008006" key="3">
    <source>
        <dbReference type="Google" id="ProtNLM"/>
    </source>
</evidence>
<dbReference type="OrthoDB" id="2399368at2"/>
<evidence type="ECO:0000313" key="1">
    <source>
        <dbReference type="EMBL" id="OKL46704.1"/>
    </source>
</evidence>
<proteinExistence type="predicted"/>
<name>A0A1Q5PKG0_9ACTO</name>
<keyword evidence="2" id="KW-1185">Reference proteome</keyword>
<protein>
    <recommendedName>
        <fullName evidence="3">Nucleoside 2-deoxyribosyltransferase</fullName>
    </recommendedName>
</protein>
<evidence type="ECO:0000313" key="2">
    <source>
        <dbReference type="Proteomes" id="UP000186465"/>
    </source>
</evidence>
<dbReference type="AlphaFoldDB" id="A0A1Q5PKG0"/>
<comment type="caution">
    <text evidence="1">The sequence shown here is derived from an EMBL/GenBank/DDBJ whole genome shotgun (WGS) entry which is preliminary data.</text>
</comment>
<dbReference type="Proteomes" id="UP000186465">
    <property type="component" value="Unassembled WGS sequence"/>
</dbReference>